<dbReference type="PANTHER" id="PTHR18964">
    <property type="entry name" value="ROK (REPRESSOR, ORF, KINASE) FAMILY"/>
    <property type="match status" value="1"/>
</dbReference>
<evidence type="ECO:0000256" key="1">
    <source>
        <dbReference type="ARBA" id="ARBA00006479"/>
    </source>
</evidence>
<gene>
    <name evidence="2" type="ORF">HQN87_31635</name>
</gene>
<name>A0ABX2DYN8_9BACL</name>
<dbReference type="SUPFAM" id="SSF53067">
    <property type="entry name" value="Actin-like ATPase domain"/>
    <property type="match status" value="1"/>
</dbReference>
<proteinExistence type="inferred from homology"/>
<evidence type="ECO:0000313" key="2">
    <source>
        <dbReference type="EMBL" id="NQX49854.1"/>
    </source>
</evidence>
<reference evidence="2 3" key="1">
    <citation type="submission" date="2020-05" db="EMBL/GenBank/DDBJ databases">
        <title>Paenibacillus glebae, sp. nov., Paenibacillus humi sp. nov., Paenibacillus pedi sp. nov., Paenibacillus terrestris sp. nov. and Paenibacillus terricola sp. nov., isolated from a forest top soil sample.</title>
        <authorList>
            <person name="Qi S."/>
            <person name="Carlier A."/>
            <person name="Cnockaert M."/>
            <person name="Vandamme P."/>
        </authorList>
    </citation>
    <scope>NUCLEOTIDE SEQUENCE [LARGE SCALE GENOMIC DNA]</scope>
    <source>
        <strain evidence="2 3">LMG 29502</strain>
    </source>
</reference>
<comment type="similarity">
    <text evidence="1">Belongs to the ROK (NagC/XylR) family.</text>
</comment>
<dbReference type="InterPro" id="IPR043129">
    <property type="entry name" value="ATPase_NBD"/>
</dbReference>
<dbReference type="Gene3D" id="3.30.420.40">
    <property type="match status" value="2"/>
</dbReference>
<dbReference type="Proteomes" id="UP000711047">
    <property type="component" value="Unassembled WGS sequence"/>
</dbReference>
<comment type="caution">
    <text evidence="2">The sequence shown here is derived from an EMBL/GenBank/DDBJ whole genome shotgun (WGS) entry which is preliminary data.</text>
</comment>
<dbReference type="RefSeq" id="WP_173141276.1">
    <property type="nucleotide sequence ID" value="NZ_JABMKX010000033.1"/>
</dbReference>
<accession>A0ABX2DYN8</accession>
<protein>
    <submittedName>
        <fullName evidence="2">ROK family protein</fullName>
    </submittedName>
</protein>
<keyword evidence="3" id="KW-1185">Reference proteome</keyword>
<dbReference type="EMBL" id="JABMKX010000033">
    <property type="protein sequence ID" value="NQX49854.1"/>
    <property type="molecule type" value="Genomic_DNA"/>
</dbReference>
<dbReference type="InterPro" id="IPR000600">
    <property type="entry name" value="ROK"/>
</dbReference>
<sequence>MSRDIVLALDVGGTFIKTCVLEDGLPLQGSDMEFPALADRDRETILDHFLSIFQAQYDLYQHRYRDAVTDCRYHIGMAFPGPFDYRQGICLIRGLGKFEAIYGLNLGQALRARWPAGSSGESGPLPDMDIRFENDARLFALGVSAEFPRERFMALTLGTGLGSAFIDSSRIMEYGPGIPPNGWLYDQPYLDGRADDWFSRRGILKLAREAGIRGAGIGEAGLPGAELDVKELAIEAREGNAAARGVFAKFGARLGEMLQPYVDGYRPDFIMLGGQISRSHDLFGPALLDRLQRSCSPALTVRTAEHVLAYTFRGIARMFSGG</sequence>
<dbReference type="PANTHER" id="PTHR18964:SF149">
    <property type="entry name" value="BIFUNCTIONAL UDP-N-ACETYLGLUCOSAMINE 2-EPIMERASE_N-ACETYLMANNOSAMINE KINASE"/>
    <property type="match status" value="1"/>
</dbReference>
<organism evidence="2 3">
    <name type="scientific">Paenibacillus tritici</name>
    <dbReference type="NCBI Taxonomy" id="1873425"/>
    <lineage>
        <taxon>Bacteria</taxon>
        <taxon>Bacillati</taxon>
        <taxon>Bacillota</taxon>
        <taxon>Bacilli</taxon>
        <taxon>Bacillales</taxon>
        <taxon>Paenibacillaceae</taxon>
        <taxon>Paenibacillus</taxon>
    </lineage>
</organism>
<evidence type="ECO:0000313" key="3">
    <source>
        <dbReference type="Proteomes" id="UP000711047"/>
    </source>
</evidence>